<evidence type="ECO:0000256" key="4">
    <source>
        <dbReference type="SAM" id="MobiDB-lite"/>
    </source>
</evidence>
<evidence type="ECO:0000256" key="3">
    <source>
        <dbReference type="ARBA" id="ARBA00022801"/>
    </source>
</evidence>
<comment type="similarity">
    <text evidence="1">Belongs to the peptidase C48 family.</text>
</comment>
<feature type="compositionally biased region" description="Acidic residues" evidence="4">
    <location>
        <begin position="170"/>
        <end position="184"/>
    </location>
</feature>
<accession>A0A8S9Q303</accession>
<organism evidence="6 7">
    <name type="scientific">Brassica cretica</name>
    <name type="common">Mustard</name>
    <dbReference type="NCBI Taxonomy" id="69181"/>
    <lineage>
        <taxon>Eukaryota</taxon>
        <taxon>Viridiplantae</taxon>
        <taxon>Streptophyta</taxon>
        <taxon>Embryophyta</taxon>
        <taxon>Tracheophyta</taxon>
        <taxon>Spermatophyta</taxon>
        <taxon>Magnoliopsida</taxon>
        <taxon>eudicotyledons</taxon>
        <taxon>Gunneridae</taxon>
        <taxon>Pentapetalae</taxon>
        <taxon>rosids</taxon>
        <taxon>malvids</taxon>
        <taxon>Brassicales</taxon>
        <taxon>Brassicaceae</taxon>
        <taxon>Brassiceae</taxon>
        <taxon>Brassica</taxon>
    </lineage>
</organism>
<dbReference type="GO" id="GO:0006508">
    <property type="term" value="P:proteolysis"/>
    <property type="evidence" value="ECO:0007669"/>
    <property type="project" value="UniProtKB-KW"/>
</dbReference>
<protein>
    <recommendedName>
        <fullName evidence="5">Ubiquitin-like protease family profile domain-containing protein</fullName>
    </recommendedName>
</protein>
<dbReference type="EMBL" id="QGKX02001347">
    <property type="protein sequence ID" value="KAF3526381.1"/>
    <property type="molecule type" value="Genomic_DNA"/>
</dbReference>
<dbReference type="GO" id="GO:0008234">
    <property type="term" value="F:cysteine-type peptidase activity"/>
    <property type="evidence" value="ECO:0007669"/>
    <property type="project" value="InterPro"/>
</dbReference>
<evidence type="ECO:0000256" key="1">
    <source>
        <dbReference type="ARBA" id="ARBA00005234"/>
    </source>
</evidence>
<feature type="region of interest" description="Disordered" evidence="4">
    <location>
        <begin position="54"/>
        <end position="74"/>
    </location>
</feature>
<dbReference type="Pfam" id="PF02902">
    <property type="entry name" value="Peptidase_C48"/>
    <property type="match status" value="1"/>
</dbReference>
<proteinExistence type="inferred from homology"/>
<dbReference type="InterPro" id="IPR003653">
    <property type="entry name" value="Peptidase_C48_C"/>
</dbReference>
<dbReference type="AlphaFoldDB" id="A0A8S9Q303"/>
<dbReference type="SUPFAM" id="SSF54001">
    <property type="entry name" value="Cysteine proteinases"/>
    <property type="match status" value="1"/>
</dbReference>
<name>A0A8S9Q303_BRACR</name>
<dbReference type="PROSITE" id="PS50600">
    <property type="entry name" value="ULP_PROTEASE"/>
    <property type="match status" value="1"/>
</dbReference>
<evidence type="ECO:0000256" key="2">
    <source>
        <dbReference type="ARBA" id="ARBA00022670"/>
    </source>
</evidence>
<dbReference type="InterPro" id="IPR038765">
    <property type="entry name" value="Papain-like_cys_pep_sf"/>
</dbReference>
<evidence type="ECO:0000313" key="6">
    <source>
        <dbReference type="EMBL" id="KAF3526381.1"/>
    </source>
</evidence>
<evidence type="ECO:0000313" key="7">
    <source>
        <dbReference type="Proteomes" id="UP000712600"/>
    </source>
</evidence>
<comment type="caution">
    <text evidence="6">The sequence shown here is derived from an EMBL/GenBank/DDBJ whole genome shotgun (WGS) entry which is preliminary data.</text>
</comment>
<gene>
    <name evidence="6" type="ORF">F2Q69_00050403</name>
</gene>
<dbReference type="Proteomes" id="UP000712600">
    <property type="component" value="Unassembled WGS sequence"/>
</dbReference>
<evidence type="ECO:0000259" key="5">
    <source>
        <dbReference type="PROSITE" id="PS50600"/>
    </source>
</evidence>
<feature type="domain" description="Ubiquitin-like protease family profile" evidence="5">
    <location>
        <begin position="264"/>
        <end position="429"/>
    </location>
</feature>
<keyword evidence="3" id="KW-0378">Hydrolase</keyword>
<reference evidence="6" key="1">
    <citation type="submission" date="2019-12" db="EMBL/GenBank/DDBJ databases">
        <title>Genome sequencing and annotation of Brassica cretica.</title>
        <authorList>
            <person name="Studholme D.J."/>
            <person name="Sarris P."/>
        </authorList>
    </citation>
    <scope>NUCLEOTIDE SEQUENCE</scope>
    <source>
        <strain evidence="6">PFS-109/04</strain>
        <tissue evidence="6">Leaf</tissue>
    </source>
</reference>
<keyword evidence="2" id="KW-0645">Protease</keyword>
<sequence length="455" mass="50362">MYTARSLRSDRVLTEARSLSSNRARTRLGRYKATEILPKLGRYVATEHVHGPVATSRDRALTEARSPRSDRAHPEAWSLRSDLARTRLGRYVVTELSPKLGRYDVLENVGAVVGLGEPNKVVIETEAKEGKAGGAEEMGEKLSVENENDWDKDDGSQEGKSADGLGEDGRDVDESDSQVGDSEDADITGVALKTAVLDVSDTSDGGRTARHEPIEHEGELAAVLLAKDLYIRPAIVPTAEDCDYAYFERVLLANLKMHINAGGYDLDNEFFIDLATPCKWVSSTHMDVLADYVGRLHAEDLRGNRAMLVAPWFSSHFQVKERSFKVARHKTRIATDLKLTKFLTMEGKRWGVDVDTLYAPMIWGGGHWVGLCMRPVAAILPYLAKKVCPPHAVGDHQLAPFHVERVAGLYENRRSGDCGPLAIKFLEMHATGNEQPTMAGLTDDLCWGQKRLRRS</sequence>
<feature type="region of interest" description="Disordered" evidence="4">
    <location>
        <begin position="127"/>
        <end position="184"/>
    </location>
</feature>